<dbReference type="SUPFAM" id="SSF53032">
    <property type="entry name" value="tRNA-intron endonuclease catalytic domain-like"/>
    <property type="match status" value="1"/>
</dbReference>
<protein>
    <recommendedName>
        <fullName evidence="4">tRNA-splicing endonuclease subunit Sen34</fullName>
        <ecNumber evidence="4">4.6.1.16</ecNumber>
    </recommendedName>
</protein>
<evidence type="ECO:0000259" key="6">
    <source>
        <dbReference type="Pfam" id="PF01974"/>
    </source>
</evidence>
<organism evidence="8 9">
    <name type="scientific">Metschnikowia bicuspidata</name>
    <dbReference type="NCBI Taxonomy" id="27322"/>
    <lineage>
        <taxon>Eukaryota</taxon>
        <taxon>Fungi</taxon>
        <taxon>Dikarya</taxon>
        <taxon>Ascomycota</taxon>
        <taxon>Saccharomycotina</taxon>
        <taxon>Pichiomycetes</taxon>
        <taxon>Metschnikowiaceae</taxon>
        <taxon>Metschnikowia</taxon>
    </lineage>
</organism>
<keyword evidence="2 4" id="KW-0819">tRNA processing</keyword>
<keyword evidence="8" id="KW-0540">Nuclease</keyword>
<sequence>MSLIPLVVTGGAVAVFDLELVKRLRRLGIVGVFSGTLPKTPQQNVFLGLPLQLSLYEALWLVEKGYGVLVDGPRYHEQLMLLGASQAQRVEILPGIEYAVVGNTYEEVDEEKLSGIVARTVVRPADLKARLFGADNRRVGVYCAAFAVLREMNYYLMPGLRFGGDFVAYPGDPLQFHSHLIVRVLQEGESFDLLQLVTSGRLATAVKKVWVLMGEDGERDAEKDGFVPMKSFSIEWAGFG</sequence>
<dbReference type="PANTHER" id="PTHR13070">
    <property type="entry name" value="TRNA-SPLICING ENDONUCLEASE SUBUNIT SEN34-RELATED"/>
    <property type="match status" value="1"/>
</dbReference>
<keyword evidence="3 4" id="KW-0456">Lyase</keyword>
<dbReference type="AlphaFoldDB" id="A0A4P9ZGJ8"/>
<evidence type="ECO:0000313" key="8">
    <source>
        <dbReference type="EMBL" id="RKP32038.1"/>
    </source>
</evidence>
<feature type="domain" description="TSEN34 N-terminal" evidence="7">
    <location>
        <begin position="4"/>
        <end position="71"/>
    </location>
</feature>
<evidence type="ECO:0000256" key="1">
    <source>
        <dbReference type="ARBA" id="ARBA00008078"/>
    </source>
</evidence>
<evidence type="ECO:0000256" key="2">
    <source>
        <dbReference type="ARBA" id="ARBA00022694"/>
    </source>
</evidence>
<feature type="active site" evidence="5">
    <location>
        <position position="208"/>
    </location>
</feature>
<dbReference type="InterPro" id="IPR059049">
    <property type="entry name" value="TSEN34_N"/>
</dbReference>
<dbReference type="Gene3D" id="3.40.1350.10">
    <property type="match status" value="1"/>
</dbReference>
<dbReference type="GO" id="GO:0000213">
    <property type="term" value="F:tRNA-intron lyase activity"/>
    <property type="evidence" value="ECO:0007669"/>
    <property type="project" value="UniProtKB-UniRule"/>
</dbReference>
<dbReference type="Pfam" id="PF01974">
    <property type="entry name" value="tRNA_int_endo"/>
    <property type="match status" value="1"/>
</dbReference>
<feature type="active site" evidence="5">
    <location>
        <position position="177"/>
    </location>
</feature>
<dbReference type="OrthoDB" id="48041at2759"/>
<dbReference type="InterPro" id="IPR036167">
    <property type="entry name" value="tRNA_intron_Endo_cat-like_sf"/>
</dbReference>
<evidence type="ECO:0000256" key="4">
    <source>
        <dbReference type="PIRNR" id="PIRNR017250"/>
    </source>
</evidence>
<dbReference type="EC" id="4.6.1.16" evidence="4"/>
<keyword evidence="9" id="KW-1185">Reference proteome</keyword>
<comment type="function">
    <text evidence="4">Constitutes one of the two catalytic subunit of the tRNA-splicing endonuclease complex, a complex responsible for identification and cleavage of the splice sites in pre-tRNA. It cleaves pre-tRNA at the 5'- and 3'-splice sites to release the intron. The products are an intron and two tRNA half-molecules bearing 2',3'-cyclic phosphate and 5'-OH termini. There are no conserved sequences at the splice sites, but the intron is invariably located at the same site in the gene, placing the splice sites an invariant distance from the constant structural features of the tRNA body.</text>
</comment>
<evidence type="ECO:0000259" key="7">
    <source>
        <dbReference type="Pfam" id="PF26577"/>
    </source>
</evidence>
<dbReference type="CDD" id="cd22363">
    <property type="entry name" value="tRNA-intron_lyase_C"/>
    <property type="match status" value="1"/>
</dbReference>
<feature type="domain" description="tRNA intron endonuclease catalytic" evidence="6">
    <location>
        <begin position="143"/>
        <end position="220"/>
    </location>
</feature>
<keyword evidence="8" id="KW-0255">Endonuclease</keyword>
<comment type="similarity">
    <text evidence="1 4">Belongs to the tRNA-intron endonuclease family.</text>
</comment>
<dbReference type="Pfam" id="PF26577">
    <property type="entry name" value="TSEN34_N"/>
    <property type="match status" value="1"/>
</dbReference>
<dbReference type="EMBL" id="ML004434">
    <property type="protein sequence ID" value="RKP32038.1"/>
    <property type="molecule type" value="Genomic_DNA"/>
</dbReference>
<accession>A0A4P9ZGJ8</accession>
<dbReference type="PIRSF" id="PIRSF017250">
    <property type="entry name" value="tRNA_splic_SEN34"/>
    <property type="match status" value="1"/>
</dbReference>
<reference evidence="9" key="1">
    <citation type="journal article" date="2018" name="Nat. Microbiol.">
        <title>Leveraging single-cell genomics to expand the fungal tree of life.</title>
        <authorList>
            <person name="Ahrendt S.R."/>
            <person name="Quandt C.A."/>
            <person name="Ciobanu D."/>
            <person name="Clum A."/>
            <person name="Salamov A."/>
            <person name="Andreopoulos B."/>
            <person name="Cheng J.F."/>
            <person name="Woyke T."/>
            <person name="Pelin A."/>
            <person name="Henrissat B."/>
            <person name="Reynolds N.K."/>
            <person name="Benny G.L."/>
            <person name="Smith M.E."/>
            <person name="James T.Y."/>
            <person name="Grigoriev I.V."/>
        </authorList>
    </citation>
    <scope>NUCLEOTIDE SEQUENCE [LARGE SCALE GENOMIC DNA]</scope>
    <source>
        <strain evidence="9">Baker2002</strain>
    </source>
</reference>
<evidence type="ECO:0000313" key="9">
    <source>
        <dbReference type="Proteomes" id="UP000268321"/>
    </source>
</evidence>
<feature type="active site" evidence="5">
    <location>
        <position position="169"/>
    </location>
</feature>
<dbReference type="InterPro" id="IPR016690">
    <property type="entry name" value="TSEN34"/>
</dbReference>
<gene>
    <name evidence="8" type="ORF">METBISCDRAFT_25992</name>
</gene>
<keyword evidence="8" id="KW-0378">Hydrolase</keyword>
<dbReference type="PANTHER" id="PTHR13070:SF0">
    <property type="entry name" value="TRNA-SPLICING ENDONUCLEASE SUBUNIT SEN34"/>
    <property type="match status" value="1"/>
</dbReference>
<evidence type="ECO:0000256" key="3">
    <source>
        <dbReference type="ARBA" id="ARBA00023239"/>
    </source>
</evidence>
<dbReference type="Proteomes" id="UP000268321">
    <property type="component" value="Unassembled WGS sequence"/>
</dbReference>
<dbReference type="GO" id="GO:0000379">
    <property type="term" value="P:tRNA-type intron splice site recognition and cleavage"/>
    <property type="evidence" value="ECO:0007669"/>
    <property type="project" value="UniProtKB-UniRule"/>
</dbReference>
<proteinExistence type="inferred from homology"/>
<dbReference type="GO" id="GO:0003676">
    <property type="term" value="F:nucleic acid binding"/>
    <property type="evidence" value="ECO:0007669"/>
    <property type="project" value="InterPro"/>
</dbReference>
<evidence type="ECO:0000256" key="5">
    <source>
        <dbReference type="PIRSR" id="PIRSR017250-50"/>
    </source>
</evidence>
<dbReference type="InterPro" id="IPR011856">
    <property type="entry name" value="tRNA_endonuc-like_dom_sf"/>
</dbReference>
<dbReference type="InterPro" id="IPR006677">
    <property type="entry name" value="tRNA_intron_Endonuc_cat-like"/>
</dbReference>
<name>A0A4P9ZGJ8_9ASCO</name>
<dbReference type="GO" id="GO:0000214">
    <property type="term" value="C:tRNA-intron endonuclease complex"/>
    <property type="evidence" value="ECO:0007669"/>
    <property type="project" value="UniProtKB-UniRule"/>
</dbReference>